<sequence length="187" mass="21592">MKRIGLDADDVIFDTSSLILEKLGIDNSNRSKLTKFSIEDTFNISKDEVYEAVVEACGSDYIEPVINAIYYLKKIISRYGRIWIISNRKSIPITKSIQQLENLGFDRSQFGIFHTANNEEGIPDKAPVVKGLELDVFVEDRLDTALDVYSKCRDCEVILMDAPWNRITRSILTRAYYWKDLYYKIIT</sequence>
<protein>
    <recommendedName>
        <fullName evidence="2">5' nucleotidase</fullName>
    </recommendedName>
</protein>
<dbReference type="InterPro" id="IPR036412">
    <property type="entry name" value="HAD-like_sf"/>
</dbReference>
<dbReference type="AlphaFoldDB" id="A0A6M3LJL0"/>
<dbReference type="EMBL" id="MT143133">
    <property type="protein sequence ID" value="QJA93241.1"/>
    <property type="molecule type" value="Genomic_DNA"/>
</dbReference>
<reference evidence="1" key="1">
    <citation type="submission" date="2020-03" db="EMBL/GenBank/DDBJ databases">
        <title>The deep terrestrial virosphere.</title>
        <authorList>
            <person name="Holmfeldt K."/>
            <person name="Nilsson E."/>
            <person name="Simone D."/>
            <person name="Lopez-Fernandez M."/>
            <person name="Wu X."/>
            <person name="de Brujin I."/>
            <person name="Lundin D."/>
            <person name="Andersson A."/>
            <person name="Bertilsson S."/>
            <person name="Dopson M."/>
        </authorList>
    </citation>
    <scope>NUCLEOTIDE SEQUENCE</scope>
    <source>
        <strain evidence="1">MM415B04309</strain>
    </source>
</reference>
<dbReference type="Gene3D" id="3.40.50.1000">
    <property type="entry name" value="HAD superfamily/HAD-like"/>
    <property type="match status" value="1"/>
</dbReference>
<evidence type="ECO:0000313" key="1">
    <source>
        <dbReference type="EMBL" id="QJA93241.1"/>
    </source>
</evidence>
<evidence type="ECO:0008006" key="2">
    <source>
        <dbReference type="Google" id="ProtNLM"/>
    </source>
</evidence>
<proteinExistence type="predicted"/>
<accession>A0A6M3LJL0</accession>
<dbReference type="InterPro" id="IPR023214">
    <property type="entry name" value="HAD_sf"/>
</dbReference>
<name>A0A6M3LJL0_9ZZZZ</name>
<dbReference type="SUPFAM" id="SSF56784">
    <property type="entry name" value="HAD-like"/>
    <property type="match status" value="1"/>
</dbReference>
<organism evidence="1">
    <name type="scientific">viral metagenome</name>
    <dbReference type="NCBI Taxonomy" id="1070528"/>
    <lineage>
        <taxon>unclassified sequences</taxon>
        <taxon>metagenomes</taxon>
        <taxon>organismal metagenomes</taxon>
    </lineage>
</organism>
<gene>
    <name evidence="1" type="ORF">MM415B04309_0008</name>
</gene>